<evidence type="ECO:0000313" key="1">
    <source>
        <dbReference type="EMBL" id="KAJ8896520.1"/>
    </source>
</evidence>
<dbReference type="EMBL" id="JARBHB010000001">
    <property type="protein sequence ID" value="KAJ8896520.1"/>
    <property type="molecule type" value="Genomic_DNA"/>
</dbReference>
<proteinExistence type="predicted"/>
<organism evidence="1 2">
    <name type="scientific">Dryococelus australis</name>
    <dbReference type="NCBI Taxonomy" id="614101"/>
    <lineage>
        <taxon>Eukaryota</taxon>
        <taxon>Metazoa</taxon>
        <taxon>Ecdysozoa</taxon>
        <taxon>Arthropoda</taxon>
        <taxon>Hexapoda</taxon>
        <taxon>Insecta</taxon>
        <taxon>Pterygota</taxon>
        <taxon>Neoptera</taxon>
        <taxon>Polyneoptera</taxon>
        <taxon>Phasmatodea</taxon>
        <taxon>Verophasmatodea</taxon>
        <taxon>Anareolatae</taxon>
        <taxon>Phasmatidae</taxon>
        <taxon>Eurycanthinae</taxon>
        <taxon>Dryococelus</taxon>
    </lineage>
</organism>
<accession>A0ABQ9IIJ2</accession>
<gene>
    <name evidence="1" type="ORF">PR048_001864</name>
</gene>
<comment type="caution">
    <text evidence="1">The sequence shown here is derived from an EMBL/GenBank/DDBJ whole genome shotgun (WGS) entry which is preliminary data.</text>
</comment>
<dbReference type="Proteomes" id="UP001159363">
    <property type="component" value="Chromosome 1"/>
</dbReference>
<keyword evidence="2" id="KW-1185">Reference proteome</keyword>
<evidence type="ECO:0000313" key="2">
    <source>
        <dbReference type="Proteomes" id="UP001159363"/>
    </source>
</evidence>
<protein>
    <submittedName>
        <fullName evidence="1">Uncharacterized protein</fullName>
    </submittedName>
</protein>
<sequence>MDKWFMSFLVAYIVLNDDKSHSSGNTKKNKREISPSFLPSRKTKVDSTQLASESNKMLASYCSKTGKSVLLFSTMLYKQDVNEETGKLVVINFCSETKLRVDTFNQLVHIYYFSWNN</sequence>
<name>A0ABQ9IIJ2_9NEOP</name>
<reference evidence="1 2" key="1">
    <citation type="submission" date="2023-02" db="EMBL/GenBank/DDBJ databases">
        <title>LHISI_Scaffold_Assembly.</title>
        <authorList>
            <person name="Stuart O.P."/>
            <person name="Cleave R."/>
            <person name="Magrath M.J.L."/>
            <person name="Mikheyev A.S."/>
        </authorList>
    </citation>
    <scope>NUCLEOTIDE SEQUENCE [LARGE SCALE GENOMIC DNA]</scope>
    <source>
        <strain evidence="1">Daus_M_001</strain>
        <tissue evidence="1">Leg muscle</tissue>
    </source>
</reference>